<dbReference type="PANTHER" id="PTHR23278:SF19">
    <property type="entry name" value="OBSCURIN"/>
    <property type="match status" value="1"/>
</dbReference>
<proteinExistence type="predicted"/>
<evidence type="ECO:0000313" key="3">
    <source>
        <dbReference type="EMBL" id="CAD6995910.1"/>
    </source>
</evidence>
<organism evidence="3 4">
    <name type="scientific">Ceratitis capitata</name>
    <name type="common">Mediterranean fruit fly</name>
    <name type="synonym">Tephritis capitata</name>
    <dbReference type="NCBI Taxonomy" id="7213"/>
    <lineage>
        <taxon>Eukaryota</taxon>
        <taxon>Metazoa</taxon>
        <taxon>Ecdysozoa</taxon>
        <taxon>Arthropoda</taxon>
        <taxon>Hexapoda</taxon>
        <taxon>Insecta</taxon>
        <taxon>Pterygota</taxon>
        <taxon>Neoptera</taxon>
        <taxon>Endopterygota</taxon>
        <taxon>Diptera</taxon>
        <taxon>Brachycera</taxon>
        <taxon>Muscomorpha</taxon>
        <taxon>Tephritoidea</taxon>
        <taxon>Tephritidae</taxon>
        <taxon>Ceratitis</taxon>
        <taxon>Ceratitis</taxon>
    </lineage>
</organism>
<feature type="compositionally biased region" description="Polar residues" evidence="1">
    <location>
        <begin position="416"/>
        <end position="428"/>
    </location>
</feature>
<dbReference type="EMBL" id="CAJHJT010000001">
    <property type="protein sequence ID" value="CAD6995910.1"/>
    <property type="molecule type" value="Genomic_DNA"/>
</dbReference>
<accession>A0A811UBH8</accession>
<feature type="transmembrane region" description="Helical" evidence="2">
    <location>
        <begin position="145"/>
        <end position="169"/>
    </location>
</feature>
<feature type="region of interest" description="Disordered" evidence="1">
    <location>
        <begin position="415"/>
        <end position="468"/>
    </location>
</feature>
<comment type="caution">
    <text evidence="3">The sequence shown here is derived from an EMBL/GenBank/DDBJ whole genome shotgun (WGS) entry which is preliminary data.</text>
</comment>
<feature type="compositionally biased region" description="Low complexity" evidence="1">
    <location>
        <begin position="455"/>
        <end position="468"/>
    </location>
</feature>
<keyword evidence="2" id="KW-1133">Transmembrane helix</keyword>
<feature type="region of interest" description="Disordered" evidence="1">
    <location>
        <begin position="506"/>
        <end position="532"/>
    </location>
</feature>
<protein>
    <submittedName>
        <fullName evidence="3">(Mediterranean fruit fly) hypothetical protein</fullName>
    </submittedName>
</protein>
<evidence type="ECO:0000256" key="1">
    <source>
        <dbReference type="SAM" id="MobiDB-lite"/>
    </source>
</evidence>
<dbReference type="AlphaFoldDB" id="A0A811UBH8"/>
<dbReference type="OrthoDB" id="5843397at2759"/>
<feature type="compositionally biased region" description="Low complexity" evidence="1">
    <location>
        <begin position="521"/>
        <end position="532"/>
    </location>
</feature>
<feature type="compositionally biased region" description="Polar residues" evidence="1">
    <location>
        <begin position="340"/>
        <end position="351"/>
    </location>
</feature>
<dbReference type="SUPFAM" id="SSF49265">
    <property type="entry name" value="Fibronectin type III"/>
    <property type="match status" value="1"/>
</dbReference>
<dbReference type="PANTHER" id="PTHR23278">
    <property type="entry name" value="SIDESTEP PROTEIN"/>
    <property type="match status" value="1"/>
</dbReference>
<gene>
    <name evidence="3" type="ORF">CCAP1982_LOCUS4612</name>
</gene>
<keyword evidence="4" id="KW-1185">Reference proteome</keyword>
<evidence type="ECO:0000313" key="4">
    <source>
        <dbReference type="Proteomes" id="UP000606786"/>
    </source>
</evidence>
<sequence>MDFGTIMCWADNNVGQQREPCVFHLIAAGKPEMPANCTIFNQTSDSLEVYCMEGFDGGLRQWFLMEIFDQHSGQLQANISSKYPVLSVTGLDSARLFRIFVYAVNVRGRSEGVQVEGYTLKAAEKQTVALTSYKGTQSNFEITPILSVGIFVGLAVALVFITIGTIAILKLRSHKQQQKYQHQNAKFSRPGNLQIKDKISLPLSHSEEMYDEKNPDVVPYNEVDGEYKQKSVTQTPSGHLSTTSEAEISCKPLTDELGAYKSNKDDELHYAELTLAPGSASSSGIPKKSISVDCSSSMLLQGAGINTNNMSATVGGTLPHGSSVRKMLPNIPANAGASTLQRLKQQSKTTAQQQQQQQPPPPSYDYFEEPTIYAQIDHYKTTATGTPAGALSATTNGINAGCSSSASVSPFPPCISSPTSQGTPSTVSPGAVQMYTMPSHPGGYHTLPHNHHHQQQQQQQHLQQQQQQQQQLQQLQQQALQQHNSSASSMLQIMAAAGVVHGTGGNIYHHHGTLPMPPTYQQHQQQQQQQQQQQLQQQQVTGQMLVSSNSSGLGSTTVTAAVTSPSSSLSGLSAIGKSYSREIVTVRTPLMYSQQESCV</sequence>
<evidence type="ECO:0000256" key="2">
    <source>
        <dbReference type="SAM" id="Phobius"/>
    </source>
</evidence>
<keyword evidence="2" id="KW-0472">Membrane</keyword>
<dbReference type="InterPro" id="IPR036116">
    <property type="entry name" value="FN3_sf"/>
</dbReference>
<reference evidence="3" key="1">
    <citation type="submission" date="2020-11" db="EMBL/GenBank/DDBJ databases">
        <authorList>
            <person name="Whitehead M."/>
        </authorList>
    </citation>
    <scope>NUCLEOTIDE SEQUENCE</scope>
    <source>
        <strain evidence="3">EGII</strain>
    </source>
</reference>
<feature type="region of interest" description="Disordered" evidence="1">
    <location>
        <begin position="340"/>
        <end position="367"/>
    </location>
</feature>
<keyword evidence="2" id="KW-0812">Transmembrane</keyword>
<name>A0A811UBH8_CERCA</name>
<dbReference type="Proteomes" id="UP000606786">
    <property type="component" value="Unassembled WGS sequence"/>
</dbReference>